<evidence type="ECO:0000313" key="4">
    <source>
        <dbReference type="Proteomes" id="UP000178534"/>
    </source>
</evidence>
<dbReference type="InterPro" id="IPR049305">
    <property type="entry name" value="GlxA-like_b-barrel"/>
</dbReference>
<reference evidence="3 4" key="1">
    <citation type="journal article" date="2016" name="Nat. Commun.">
        <title>Thousands of microbial genomes shed light on interconnected biogeochemical processes in an aquifer system.</title>
        <authorList>
            <person name="Anantharaman K."/>
            <person name="Brown C.T."/>
            <person name="Hug L.A."/>
            <person name="Sharon I."/>
            <person name="Castelle C.J."/>
            <person name="Probst A.J."/>
            <person name="Thomas B.C."/>
            <person name="Singh A."/>
            <person name="Wilkins M.J."/>
            <person name="Karaoz U."/>
            <person name="Brodie E.L."/>
            <person name="Williams K.H."/>
            <person name="Hubbard S.S."/>
            <person name="Banfield J.F."/>
        </authorList>
    </citation>
    <scope>NUCLEOTIDE SEQUENCE [LARGE SCALE GENOMIC DNA]</scope>
</reference>
<accession>A0A1G2DCN5</accession>
<feature type="domain" description="GlxA-like beta barrel" evidence="2">
    <location>
        <begin position="221"/>
        <end position="303"/>
    </location>
</feature>
<sequence length="521" mass="56657">MSKYLIQDIVPAHRKQRKAASVDVKKPIDEEYTITHPEHPIRKTPLAVKKTADPATVGNPWKMIAEQIGNDDPEQQSKEDIPVEAPCKSAKMFTPEQRDQGYEQYTEQAHDAPVISVPPPEKPPRFPEYASMGSGGQRRLIAWLPWLAGLAIVLVGIYLLFNFLSGATISIVPKNETLPIDEKFTAVKSAGANELAYAIMSTTTSLSLEVPATGEKTVTTKASGKIIIYNEQSNTQRLIKNTRFQAPSGKVYRISDSVTVPKATVSGGKATPGSLQVTVYADEAGPEYNSDPIDFTLPGLKGSALFTKVYARSNGSMTGGASGTIKTVSDQDLKQAGETLRVQLETKLRSKARGDLAPFQIAYDQSIVVELGQPVLSKAQASANNKAVVTEEGTISVVFFKRADLTKAIAKKLVNNYEGEDINIKNLESLEFSMSPQNGSALMNGTKLDFILKGTSELIWVIDDAAVKTALVGTPKDSFNNILSKYPSVERAQASVSPIWNRLFPDDPGRITIELVDKLSE</sequence>
<keyword evidence="1" id="KW-0812">Transmembrane</keyword>
<dbReference type="Proteomes" id="UP000178534">
    <property type="component" value="Unassembled WGS sequence"/>
</dbReference>
<protein>
    <recommendedName>
        <fullName evidence="2">GlxA-like beta barrel domain-containing protein</fullName>
    </recommendedName>
</protein>
<dbReference type="Pfam" id="PF21110">
    <property type="entry name" value="GlxA"/>
    <property type="match status" value="1"/>
</dbReference>
<evidence type="ECO:0000313" key="3">
    <source>
        <dbReference type="EMBL" id="OGZ11376.1"/>
    </source>
</evidence>
<dbReference type="EMBL" id="MHLP01000038">
    <property type="protein sequence ID" value="OGZ11376.1"/>
    <property type="molecule type" value="Genomic_DNA"/>
</dbReference>
<proteinExistence type="predicted"/>
<gene>
    <name evidence="3" type="ORF">A2942_04155</name>
</gene>
<evidence type="ECO:0000256" key="1">
    <source>
        <dbReference type="SAM" id="Phobius"/>
    </source>
</evidence>
<keyword evidence="1" id="KW-0472">Membrane</keyword>
<keyword evidence="1" id="KW-1133">Transmembrane helix</keyword>
<dbReference type="AlphaFoldDB" id="A0A1G2DCN5"/>
<organism evidence="3 4">
    <name type="scientific">Candidatus Lloydbacteria bacterium RIFCSPLOWO2_01_FULL_50_20</name>
    <dbReference type="NCBI Taxonomy" id="1798665"/>
    <lineage>
        <taxon>Bacteria</taxon>
        <taxon>Candidatus Lloydiibacteriota</taxon>
    </lineage>
</organism>
<comment type="caution">
    <text evidence="3">The sequence shown here is derived from an EMBL/GenBank/DDBJ whole genome shotgun (WGS) entry which is preliminary data.</text>
</comment>
<feature type="transmembrane region" description="Helical" evidence="1">
    <location>
        <begin position="140"/>
        <end position="161"/>
    </location>
</feature>
<name>A0A1G2DCN5_9BACT</name>
<evidence type="ECO:0000259" key="2">
    <source>
        <dbReference type="Pfam" id="PF21110"/>
    </source>
</evidence>
<dbReference type="STRING" id="1798665.A2942_04155"/>